<dbReference type="InterPro" id="IPR036590">
    <property type="entry name" value="SRAP-like"/>
</dbReference>
<dbReference type="InterPro" id="IPR003738">
    <property type="entry name" value="SRAP"/>
</dbReference>
<dbReference type="EMBL" id="JABFMR010000022">
    <property type="protein sequence ID" value="NUT88906.1"/>
    <property type="molecule type" value="Genomic_DNA"/>
</dbReference>
<dbReference type="Pfam" id="PF02586">
    <property type="entry name" value="SRAP"/>
    <property type="match status" value="1"/>
</dbReference>
<dbReference type="PANTHER" id="PTHR13604:SF0">
    <property type="entry name" value="ABASIC SITE PROCESSING PROTEIN HMCES"/>
    <property type="match status" value="1"/>
</dbReference>
<dbReference type="EC" id="3.4.-.-" evidence="8"/>
<keyword evidence="4 8" id="KW-0378">Hydrolase</keyword>
<dbReference type="Gene3D" id="3.90.1680.10">
    <property type="entry name" value="SOS response associated peptidase-like"/>
    <property type="match status" value="1"/>
</dbReference>
<evidence type="ECO:0000256" key="1">
    <source>
        <dbReference type="ARBA" id="ARBA00008136"/>
    </source>
</evidence>
<keyword evidence="2 8" id="KW-0645">Protease</keyword>
<keyword evidence="5" id="KW-0190">Covalent protein-DNA linkage</keyword>
<evidence type="ECO:0000313" key="9">
    <source>
        <dbReference type="EMBL" id="NUT88906.1"/>
    </source>
</evidence>
<evidence type="ECO:0000256" key="8">
    <source>
        <dbReference type="RuleBase" id="RU364100"/>
    </source>
</evidence>
<dbReference type="GO" id="GO:0106300">
    <property type="term" value="P:protein-DNA covalent cross-linking repair"/>
    <property type="evidence" value="ECO:0007669"/>
    <property type="project" value="InterPro"/>
</dbReference>
<dbReference type="GO" id="GO:0016829">
    <property type="term" value="F:lyase activity"/>
    <property type="evidence" value="ECO:0007669"/>
    <property type="project" value="UniProtKB-KW"/>
</dbReference>
<comment type="caution">
    <text evidence="9">The sequence shown here is derived from an EMBL/GenBank/DDBJ whole genome shotgun (WGS) entry which is preliminary data.</text>
</comment>
<organism evidence="9 10">
    <name type="scientific">Pseudomonas corrugata</name>
    <dbReference type="NCBI Taxonomy" id="47879"/>
    <lineage>
        <taxon>Bacteria</taxon>
        <taxon>Pseudomonadati</taxon>
        <taxon>Pseudomonadota</taxon>
        <taxon>Gammaproteobacteria</taxon>
        <taxon>Pseudomonadales</taxon>
        <taxon>Pseudomonadaceae</taxon>
        <taxon>Pseudomonas</taxon>
    </lineage>
</organism>
<dbReference type="SUPFAM" id="SSF143081">
    <property type="entry name" value="BB1717-like"/>
    <property type="match status" value="1"/>
</dbReference>
<evidence type="ECO:0000313" key="10">
    <source>
        <dbReference type="Proteomes" id="UP000536720"/>
    </source>
</evidence>
<protein>
    <recommendedName>
        <fullName evidence="8">Abasic site processing protein</fullName>
        <ecNumber evidence="8">3.4.-.-</ecNumber>
    </recommendedName>
</protein>
<proteinExistence type="inferred from homology"/>
<name>A0A7Y5Z8R5_9PSED</name>
<evidence type="ECO:0000256" key="3">
    <source>
        <dbReference type="ARBA" id="ARBA00022763"/>
    </source>
</evidence>
<reference evidence="9 10" key="1">
    <citation type="journal article" date="2020" name="Front. Plant Sci.">
        <title>Isolation of Rhizosphere Bacteria That Improve Quality and Water Stress Tolerance in Greenhouse Ornamentals.</title>
        <authorList>
            <person name="Nordstedt N.P."/>
            <person name="Jones M.L."/>
        </authorList>
    </citation>
    <scope>NUCLEOTIDE SEQUENCE [LARGE SCALE GENOMIC DNA]</scope>
    <source>
        <strain evidence="9 10">C7D2</strain>
    </source>
</reference>
<dbReference type="GO" id="GO:0003697">
    <property type="term" value="F:single-stranded DNA binding"/>
    <property type="evidence" value="ECO:0007669"/>
    <property type="project" value="InterPro"/>
</dbReference>
<sequence>MCGRFVQYEGMAVFMEELGPQLPLFSGFDAVPINRYNIAPTTRVQILHTSDAGLHITPIRWGWSPFWAKGKRPAPINARVETVTTGRFFKQLWPNGRALVPSEGWYEWVQDPNDPKKKQPYFIRLKTQKPMFFGALAQAQAGLNDQDGDGFVIITAASDQGMVDIHDRRPLVLSPEQAREWLTQDLAPSRAEEIAKQCCRPAEDFEWYAVSKNVGSVKNQGAELIQPDEGC</sequence>
<comment type="similarity">
    <text evidence="1 8">Belongs to the SOS response-associated peptidase family.</text>
</comment>
<dbReference type="AlphaFoldDB" id="A0A7Y5Z8R5"/>
<dbReference type="PANTHER" id="PTHR13604">
    <property type="entry name" value="DC12-RELATED"/>
    <property type="match status" value="1"/>
</dbReference>
<evidence type="ECO:0000256" key="5">
    <source>
        <dbReference type="ARBA" id="ARBA00023124"/>
    </source>
</evidence>
<evidence type="ECO:0000256" key="7">
    <source>
        <dbReference type="ARBA" id="ARBA00023239"/>
    </source>
</evidence>
<keyword evidence="7" id="KW-0456">Lyase</keyword>
<evidence type="ECO:0000256" key="4">
    <source>
        <dbReference type="ARBA" id="ARBA00022801"/>
    </source>
</evidence>
<dbReference type="GO" id="GO:0008233">
    <property type="term" value="F:peptidase activity"/>
    <property type="evidence" value="ECO:0007669"/>
    <property type="project" value="UniProtKB-KW"/>
</dbReference>
<keyword evidence="6" id="KW-0238">DNA-binding</keyword>
<dbReference type="GO" id="GO:0006508">
    <property type="term" value="P:proteolysis"/>
    <property type="evidence" value="ECO:0007669"/>
    <property type="project" value="UniProtKB-KW"/>
</dbReference>
<evidence type="ECO:0000256" key="2">
    <source>
        <dbReference type="ARBA" id="ARBA00022670"/>
    </source>
</evidence>
<accession>A0A7Y5Z8R5</accession>
<keyword evidence="3" id="KW-0227">DNA damage</keyword>
<dbReference type="RefSeq" id="WP_175363519.1">
    <property type="nucleotide sequence ID" value="NZ_JABFMR010000022.1"/>
</dbReference>
<gene>
    <name evidence="9" type="ORF">HNO91_20965</name>
</gene>
<dbReference type="Proteomes" id="UP000536720">
    <property type="component" value="Unassembled WGS sequence"/>
</dbReference>
<evidence type="ECO:0000256" key="6">
    <source>
        <dbReference type="ARBA" id="ARBA00023125"/>
    </source>
</evidence>